<evidence type="ECO:0000259" key="9">
    <source>
        <dbReference type="PROSITE" id="PS51278"/>
    </source>
</evidence>
<dbReference type="InterPro" id="IPR033738">
    <property type="entry name" value="AsnB_N"/>
</dbReference>
<dbReference type="InterPro" id="IPR029055">
    <property type="entry name" value="Ntn_hydrolases_N"/>
</dbReference>
<evidence type="ECO:0000256" key="5">
    <source>
        <dbReference type="ARBA" id="ARBA00022840"/>
    </source>
</evidence>
<comment type="catalytic activity">
    <reaction evidence="8">
        <text>L-aspartate + L-glutamine + ATP + H2O = L-asparagine + L-glutamate + AMP + diphosphate + H(+)</text>
        <dbReference type="Rhea" id="RHEA:12228"/>
        <dbReference type="ChEBI" id="CHEBI:15377"/>
        <dbReference type="ChEBI" id="CHEBI:15378"/>
        <dbReference type="ChEBI" id="CHEBI:29985"/>
        <dbReference type="ChEBI" id="CHEBI:29991"/>
        <dbReference type="ChEBI" id="CHEBI:30616"/>
        <dbReference type="ChEBI" id="CHEBI:33019"/>
        <dbReference type="ChEBI" id="CHEBI:58048"/>
        <dbReference type="ChEBI" id="CHEBI:58359"/>
        <dbReference type="ChEBI" id="CHEBI:456215"/>
        <dbReference type="EC" id="6.3.5.4"/>
    </reaction>
</comment>
<dbReference type="CDD" id="cd00712">
    <property type="entry name" value="AsnB"/>
    <property type="match status" value="1"/>
</dbReference>
<keyword evidence="7" id="KW-0315">Glutamine amidotransferase</keyword>
<dbReference type="InterPro" id="IPR001962">
    <property type="entry name" value="Asn_synthase"/>
</dbReference>
<dbReference type="PANTHER" id="PTHR43284:SF1">
    <property type="entry name" value="ASPARAGINE SYNTHETASE"/>
    <property type="match status" value="1"/>
</dbReference>
<evidence type="ECO:0000256" key="7">
    <source>
        <dbReference type="ARBA" id="ARBA00022962"/>
    </source>
</evidence>
<dbReference type="Pfam" id="PF00733">
    <property type="entry name" value="Asn_synthase"/>
    <property type="match status" value="1"/>
</dbReference>
<evidence type="ECO:0000256" key="1">
    <source>
        <dbReference type="ARBA" id="ARBA00005187"/>
    </source>
</evidence>
<gene>
    <name evidence="10" type="primary">asnB_1</name>
    <name evidence="10" type="ORF">GCM10010319_13170</name>
</gene>
<dbReference type="InterPro" id="IPR006426">
    <property type="entry name" value="Asn_synth_AEB"/>
</dbReference>
<dbReference type="Gene3D" id="3.60.20.10">
    <property type="entry name" value="Glutamine Phosphoribosylpyrophosphate, subunit 1, domain 1"/>
    <property type="match status" value="1"/>
</dbReference>
<comment type="caution">
    <text evidence="10">The sequence shown here is derived from an EMBL/GenBank/DDBJ whole genome shotgun (WGS) entry which is preliminary data.</text>
</comment>
<dbReference type="EC" id="6.3.5.4" evidence="3"/>
<dbReference type="Pfam" id="PF13537">
    <property type="entry name" value="GATase_7"/>
    <property type="match status" value="1"/>
</dbReference>
<comment type="similarity">
    <text evidence="2">Belongs to the asparagine synthetase family.</text>
</comment>
<keyword evidence="4" id="KW-0547">Nucleotide-binding</keyword>
<evidence type="ECO:0000256" key="2">
    <source>
        <dbReference type="ARBA" id="ARBA00005752"/>
    </source>
</evidence>
<accession>A0ABP3G7I3</accession>
<keyword evidence="6" id="KW-0061">Asparagine biosynthesis</keyword>
<proteinExistence type="inferred from homology"/>
<evidence type="ECO:0000313" key="10">
    <source>
        <dbReference type="EMBL" id="GAA0338568.1"/>
    </source>
</evidence>
<organism evidence="10 11">
    <name type="scientific">Streptomyces blastmyceticus</name>
    <dbReference type="NCBI Taxonomy" id="68180"/>
    <lineage>
        <taxon>Bacteria</taxon>
        <taxon>Bacillati</taxon>
        <taxon>Actinomycetota</taxon>
        <taxon>Actinomycetes</taxon>
        <taxon>Kitasatosporales</taxon>
        <taxon>Streptomycetaceae</taxon>
        <taxon>Streptomyces</taxon>
    </lineage>
</organism>
<dbReference type="SUPFAM" id="SSF56235">
    <property type="entry name" value="N-terminal nucleophile aminohydrolases (Ntn hydrolases)"/>
    <property type="match status" value="1"/>
</dbReference>
<feature type="domain" description="Glutamine amidotransferase type-2" evidence="9">
    <location>
        <begin position="2"/>
        <end position="215"/>
    </location>
</feature>
<dbReference type="InterPro" id="IPR014729">
    <property type="entry name" value="Rossmann-like_a/b/a_fold"/>
</dbReference>
<dbReference type="PROSITE" id="PS51278">
    <property type="entry name" value="GATASE_TYPE_2"/>
    <property type="match status" value="1"/>
</dbReference>
<dbReference type="NCBIfam" id="TIGR01536">
    <property type="entry name" value="asn_synth_AEB"/>
    <property type="match status" value="1"/>
</dbReference>
<evidence type="ECO:0000256" key="8">
    <source>
        <dbReference type="ARBA" id="ARBA00048741"/>
    </source>
</evidence>
<keyword evidence="11" id="KW-1185">Reference proteome</keyword>
<evidence type="ECO:0000256" key="3">
    <source>
        <dbReference type="ARBA" id="ARBA00012737"/>
    </source>
</evidence>
<evidence type="ECO:0000313" key="11">
    <source>
        <dbReference type="Proteomes" id="UP001500063"/>
    </source>
</evidence>
<evidence type="ECO:0000256" key="4">
    <source>
        <dbReference type="ARBA" id="ARBA00022741"/>
    </source>
</evidence>
<evidence type="ECO:0000256" key="6">
    <source>
        <dbReference type="ARBA" id="ARBA00022888"/>
    </source>
</evidence>
<reference evidence="11" key="1">
    <citation type="journal article" date="2019" name="Int. J. Syst. Evol. Microbiol.">
        <title>The Global Catalogue of Microorganisms (GCM) 10K type strain sequencing project: providing services to taxonomists for standard genome sequencing and annotation.</title>
        <authorList>
            <consortium name="The Broad Institute Genomics Platform"/>
            <consortium name="The Broad Institute Genome Sequencing Center for Infectious Disease"/>
            <person name="Wu L."/>
            <person name="Ma J."/>
        </authorList>
    </citation>
    <scope>NUCLEOTIDE SEQUENCE [LARGE SCALE GENOMIC DNA]</scope>
    <source>
        <strain evidence="11">JCM 4565</strain>
    </source>
</reference>
<keyword evidence="5" id="KW-0067">ATP-binding</keyword>
<dbReference type="Proteomes" id="UP001500063">
    <property type="component" value="Unassembled WGS sequence"/>
</dbReference>
<name>A0ABP3G7I3_9ACTN</name>
<dbReference type="SUPFAM" id="SSF52402">
    <property type="entry name" value="Adenine nucleotide alpha hydrolases-like"/>
    <property type="match status" value="1"/>
</dbReference>
<dbReference type="CDD" id="cd01991">
    <property type="entry name" value="Asn_synthase_B_C"/>
    <property type="match status" value="1"/>
</dbReference>
<keyword evidence="6" id="KW-0028">Amino-acid biosynthesis</keyword>
<dbReference type="Gene3D" id="3.40.50.620">
    <property type="entry name" value="HUPs"/>
    <property type="match status" value="1"/>
</dbReference>
<dbReference type="PANTHER" id="PTHR43284">
    <property type="entry name" value="ASPARAGINE SYNTHETASE (GLUTAMINE-HYDROLYZING)"/>
    <property type="match status" value="1"/>
</dbReference>
<dbReference type="InterPro" id="IPR017932">
    <property type="entry name" value="GATase_2_dom"/>
</dbReference>
<comment type="pathway">
    <text evidence="1">Amino-acid biosynthesis; L-asparagine biosynthesis; L-asparagine from L-aspartate (L-Gln route): step 1/1.</text>
</comment>
<sequence length="608" mass="67820">MCGIAGWADFDRDLRGELATFGKMVDTMECRGPDAEGAWVDRHAALGHRRLAVIDIEGGTQPMVAEEDGRTLAVLTYSGEVYNFLELRRELEGRGHRFRTRSDTEVVLRAYLEWGAGCAERLNGMYAFAVWDVRKEELFLIRDRMGIKPLYYAATGSGVLFGSEPKAILESGLVAPVVTAEGMAEALSVVKTPTHAIYRDLREVRPGHVVRVHRGGVTPQRYWALEARPHTDDLDTTIATVRDLLSDTVERQLVSDVPLSSLLSGGLDSSAITGFAAARGPVRSFDVDYVGYTENFRPNAMRPESDAPYVTDVVRHLGTDHASLVLHTEQLADPGVRAAVLRARDLPLSVSDLDTSLYLLFRAVRERSTVALSGEAADELFGGYRWFHDEEAVHGDTFPWLVVMGPNAQGGGGIMDQAFLDKLDIPGYIRQRYSEALAEVPVLAGETGLERRMREINHLHLTRLVQWLLDRKDRMSMASGLEVRVPFCDHRLVEYVFNTPWAMKTFDGREKSLLRAATSHLLPRSVVERKKSPYPVTQDPTYMQAVREELRALLADPDAPVAPLLDREAATAAAARTDSPTGEWGRYPVESVIQWNAWLKRYNVTLEF</sequence>
<dbReference type="PIRSF" id="PIRSF001589">
    <property type="entry name" value="Asn_synthetase_glu-h"/>
    <property type="match status" value="1"/>
</dbReference>
<protein>
    <recommendedName>
        <fullName evidence="3">asparagine synthase (glutamine-hydrolyzing)</fullName>
        <ecNumber evidence="3">6.3.5.4</ecNumber>
    </recommendedName>
</protein>
<dbReference type="EMBL" id="BAAABW010000008">
    <property type="protein sequence ID" value="GAA0338568.1"/>
    <property type="molecule type" value="Genomic_DNA"/>
</dbReference>
<dbReference type="RefSeq" id="WP_344116908.1">
    <property type="nucleotide sequence ID" value="NZ_BAAABW010000008.1"/>
</dbReference>
<dbReference type="InterPro" id="IPR051786">
    <property type="entry name" value="ASN_synthetase/amidase"/>
</dbReference>